<feature type="domain" description="DUF7718" evidence="1">
    <location>
        <begin position="20"/>
        <end position="127"/>
    </location>
</feature>
<sequence>MAGKPAAQVYTPPGVPPAEETTFPIELSENDRLVVRLRTYRKKIVDYAVMQETLVAGQWEQLARIDCCRGTVHRHLVTQGGETLLDHDLICDIPYGEKSWEVVDDSYEGALDEMEERWEDNLRRWRRGR</sequence>
<dbReference type="Pfam" id="PF24839">
    <property type="entry name" value="DUF7718"/>
    <property type="match status" value="1"/>
</dbReference>
<comment type="caution">
    <text evidence="2">The sequence shown here is derived from an EMBL/GenBank/DDBJ whole genome shotgun (WGS) entry which is preliminary data.</text>
</comment>
<gene>
    <name evidence="2" type="ORF">QF030_004363</name>
</gene>
<reference evidence="2 3" key="1">
    <citation type="submission" date="2023-07" db="EMBL/GenBank/DDBJ databases">
        <title>Comparative genomics of wheat-associated soil bacteria to identify genetic determinants of phenazine resistance.</title>
        <authorList>
            <person name="Mouncey N."/>
        </authorList>
    </citation>
    <scope>NUCLEOTIDE SEQUENCE [LARGE SCALE GENOMIC DNA]</scope>
    <source>
        <strain evidence="2 3">B2I6</strain>
    </source>
</reference>
<accession>A0ABU0NSP5</accession>
<dbReference type="InterPro" id="IPR056135">
    <property type="entry name" value="DUF7718"/>
</dbReference>
<keyword evidence="3" id="KW-1185">Reference proteome</keyword>
<protein>
    <recommendedName>
        <fullName evidence="1">DUF7718 domain-containing protein</fullName>
    </recommendedName>
</protein>
<evidence type="ECO:0000259" key="1">
    <source>
        <dbReference type="Pfam" id="PF24839"/>
    </source>
</evidence>
<dbReference type="Proteomes" id="UP001230654">
    <property type="component" value="Unassembled WGS sequence"/>
</dbReference>
<dbReference type="EMBL" id="JAUSWV010000002">
    <property type="protein sequence ID" value="MDQ0582185.1"/>
    <property type="molecule type" value="Genomic_DNA"/>
</dbReference>
<name>A0ABU0NSP5_STRRH</name>
<evidence type="ECO:0000313" key="2">
    <source>
        <dbReference type="EMBL" id="MDQ0582185.1"/>
    </source>
</evidence>
<proteinExistence type="predicted"/>
<organism evidence="2 3">
    <name type="scientific">Streptomyces rishiriensis</name>
    <dbReference type="NCBI Taxonomy" id="68264"/>
    <lineage>
        <taxon>Bacteria</taxon>
        <taxon>Bacillati</taxon>
        <taxon>Actinomycetota</taxon>
        <taxon>Actinomycetes</taxon>
        <taxon>Kitasatosporales</taxon>
        <taxon>Streptomycetaceae</taxon>
        <taxon>Streptomyces</taxon>
    </lineage>
</organism>
<evidence type="ECO:0000313" key="3">
    <source>
        <dbReference type="Proteomes" id="UP001230654"/>
    </source>
</evidence>
<dbReference type="RefSeq" id="WP_307164330.1">
    <property type="nucleotide sequence ID" value="NZ_JAUSWV010000002.1"/>
</dbReference>